<feature type="compositionally biased region" description="Polar residues" evidence="1">
    <location>
        <begin position="208"/>
        <end position="221"/>
    </location>
</feature>
<sequence>MADYYAILKRAVVALPDSTREQRQAVYDKARNALLKQLQGMNPPLPPAEISKQRVALEEAVRSVERDLMLEGEAQENVSSAADAVEPTTPSAPVVSEPQVEAPVSQEPIVSNKAPTVSVSESPSAPDVKDDGNDSVDTGSAKEPLESEDRVVRRAGQDVLKNAVRDAEKLGTATSAAVKSAQETADIVGDQRKGEASRIEPTLGEAVVSSSKTYKASSPVTSVGADMDKAKSRGPGIQEEEKSSGFALFALVAVVAIVLGGSSYLLYQNKTEFLGSTTDGGSSVDASSEDKGSKEPVQSAEDKTDAKGEMVAKNVRTVTVTPEQDTSQQGETQSTSQPDQSDVSSAPVTSTNPNSEEAPAAEDQAAKVEDTGIQAIFYEENAAEGSDGQANPGQTVWNLEGEGEDAVVTIAVAVPKRDISFKIRMSKNKDASLPASHLIEIEVSKQGAAEDLKVDKIPGLIMKPTEGSRGQGLFGEPVRIADDLHWIALTSGPKALRYNLELLELRQWIDMPILFKSGRRGILTLRKGDSGNTVMESALRQWSK</sequence>
<keyword evidence="4" id="KW-1185">Reference proteome</keyword>
<evidence type="ECO:0000256" key="1">
    <source>
        <dbReference type="SAM" id="MobiDB-lite"/>
    </source>
</evidence>
<accession>A0A285PI38</accession>
<feature type="region of interest" description="Disordered" evidence="1">
    <location>
        <begin position="275"/>
        <end position="366"/>
    </location>
</feature>
<feature type="transmembrane region" description="Helical" evidence="2">
    <location>
        <begin position="246"/>
        <end position="267"/>
    </location>
</feature>
<feature type="compositionally biased region" description="Low complexity" evidence="1">
    <location>
        <begin position="324"/>
        <end position="337"/>
    </location>
</feature>
<feature type="compositionally biased region" description="Basic and acidic residues" evidence="1">
    <location>
        <begin position="288"/>
        <end position="310"/>
    </location>
</feature>
<keyword evidence="2" id="KW-1133">Transmembrane helix</keyword>
<proteinExistence type="predicted"/>
<evidence type="ECO:0000256" key="2">
    <source>
        <dbReference type="SAM" id="Phobius"/>
    </source>
</evidence>
<feature type="compositionally biased region" description="Polar residues" evidence="1">
    <location>
        <begin position="275"/>
        <end position="286"/>
    </location>
</feature>
<feature type="compositionally biased region" description="Polar residues" evidence="1">
    <location>
        <begin position="338"/>
        <end position="355"/>
    </location>
</feature>
<keyword evidence="2" id="KW-0812">Transmembrane</keyword>
<evidence type="ECO:0000313" key="3">
    <source>
        <dbReference type="EMBL" id="SNZ21088.1"/>
    </source>
</evidence>
<dbReference type="AlphaFoldDB" id="A0A285PI38"/>
<protein>
    <submittedName>
        <fullName evidence="3">Uncharacterized protein</fullName>
    </submittedName>
</protein>
<keyword evidence="2" id="KW-0472">Membrane</keyword>
<dbReference type="RefSeq" id="WP_097155445.1">
    <property type="nucleotide sequence ID" value="NZ_OBEL01000006.1"/>
</dbReference>
<reference evidence="3 4" key="1">
    <citation type="submission" date="2017-09" db="EMBL/GenBank/DDBJ databases">
        <authorList>
            <person name="Ehlers B."/>
            <person name="Leendertz F.H."/>
        </authorList>
    </citation>
    <scope>NUCLEOTIDE SEQUENCE [LARGE SCALE GENOMIC DNA]</scope>
    <source>
        <strain evidence="3 4">DSM 18289</strain>
    </source>
</reference>
<feature type="compositionally biased region" description="Polar residues" evidence="1">
    <location>
        <begin position="113"/>
        <end position="123"/>
    </location>
</feature>
<dbReference type="EMBL" id="OBEL01000006">
    <property type="protein sequence ID" value="SNZ21088.1"/>
    <property type="molecule type" value="Genomic_DNA"/>
</dbReference>
<gene>
    <name evidence="3" type="ORF">SAMN06265368_4203</name>
</gene>
<feature type="region of interest" description="Disordered" evidence="1">
    <location>
        <begin position="69"/>
        <end position="154"/>
    </location>
</feature>
<organism evidence="3 4">
    <name type="scientific">Cohaesibacter gelatinilyticus</name>
    <dbReference type="NCBI Taxonomy" id="372072"/>
    <lineage>
        <taxon>Bacteria</taxon>
        <taxon>Pseudomonadati</taxon>
        <taxon>Pseudomonadota</taxon>
        <taxon>Alphaproteobacteria</taxon>
        <taxon>Hyphomicrobiales</taxon>
        <taxon>Cohaesibacteraceae</taxon>
    </lineage>
</organism>
<evidence type="ECO:0000313" key="4">
    <source>
        <dbReference type="Proteomes" id="UP000219439"/>
    </source>
</evidence>
<feature type="compositionally biased region" description="Basic and acidic residues" evidence="1">
    <location>
        <begin position="189"/>
        <end position="198"/>
    </location>
</feature>
<feature type="compositionally biased region" description="Basic and acidic residues" evidence="1">
    <location>
        <begin position="143"/>
        <end position="154"/>
    </location>
</feature>
<dbReference type="OrthoDB" id="8442940at2"/>
<feature type="region of interest" description="Disordered" evidence="1">
    <location>
        <begin position="186"/>
        <end position="239"/>
    </location>
</feature>
<name>A0A285PI38_9HYPH</name>
<dbReference type="Proteomes" id="UP000219439">
    <property type="component" value="Unassembled WGS sequence"/>
</dbReference>